<dbReference type="Proteomes" id="UP000664203">
    <property type="component" value="Unassembled WGS sequence"/>
</dbReference>
<evidence type="ECO:0000313" key="2">
    <source>
        <dbReference type="Proteomes" id="UP000664203"/>
    </source>
</evidence>
<name>A0A8H3PEL0_9LECA</name>
<dbReference type="OrthoDB" id="5365129at2759"/>
<reference evidence="1" key="1">
    <citation type="submission" date="2021-03" db="EMBL/GenBank/DDBJ databases">
        <authorList>
            <person name="Tagirdzhanova G."/>
        </authorList>
    </citation>
    <scope>NUCLEOTIDE SEQUENCE</scope>
</reference>
<gene>
    <name evidence="1" type="ORF">ALECFALPRED_007823</name>
</gene>
<sequence>MAAVVEEGMTFLKVIGLISQAVGLVSFLETNIPHVAVANPLDSYVRIAVALNGDKGIAGALRHAAGEAPLINAFNENQHLCGQTGDFDHPYINSGSFYEMTVEQRKLGPGEQATYLQIIPTTNELCIAYISQK</sequence>
<dbReference type="AlphaFoldDB" id="A0A8H3PEL0"/>
<accession>A0A8H3PEL0</accession>
<dbReference type="EMBL" id="CAJPDR010000522">
    <property type="protein sequence ID" value="CAF9938704.1"/>
    <property type="molecule type" value="Genomic_DNA"/>
</dbReference>
<proteinExistence type="predicted"/>
<protein>
    <submittedName>
        <fullName evidence="1">Uncharacterized protein</fullName>
    </submittedName>
</protein>
<evidence type="ECO:0000313" key="1">
    <source>
        <dbReference type="EMBL" id="CAF9938704.1"/>
    </source>
</evidence>
<comment type="caution">
    <text evidence="1">The sequence shown here is derived from an EMBL/GenBank/DDBJ whole genome shotgun (WGS) entry which is preliminary data.</text>
</comment>
<keyword evidence="2" id="KW-1185">Reference proteome</keyword>
<organism evidence="1 2">
    <name type="scientific">Alectoria fallacina</name>
    <dbReference type="NCBI Taxonomy" id="1903189"/>
    <lineage>
        <taxon>Eukaryota</taxon>
        <taxon>Fungi</taxon>
        <taxon>Dikarya</taxon>
        <taxon>Ascomycota</taxon>
        <taxon>Pezizomycotina</taxon>
        <taxon>Lecanoromycetes</taxon>
        <taxon>OSLEUM clade</taxon>
        <taxon>Lecanoromycetidae</taxon>
        <taxon>Lecanorales</taxon>
        <taxon>Lecanorineae</taxon>
        <taxon>Parmeliaceae</taxon>
        <taxon>Alectoria</taxon>
    </lineage>
</organism>